<dbReference type="AlphaFoldDB" id="F4PI26"/>
<protein>
    <recommendedName>
        <fullName evidence="5">LIM zinc-binding domain-containing protein</fullName>
    </recommendedName>
</protein>
<dbReference type="RefSeq" id="XP_004362364.1">
    <property type="nucleotide sequence ID" value="XM_004362307.1"/>
</dbReference>
<feature type="compositionally biased region" description="Polar residues" evidence="4">
    <location>
        <begin position="161"/>
        <end position="174"/>
    </location>
</feature>
<dbReference type="Pfam" id="PF00412">
    <property type="entry name" value="LIM"/>
    <property type="match status" value="2"/>
</dbReference>
<feature type="compositionally biased region" description="Low complexity" evidence="4">
    <location>
        <begin position="45"/>
        <end position="97"/>
    </location>
</feature>
<dbReference type="KEGG" id="dfa:DFA_02756"/>
<keyword evidence="3" id="KW-0440">LIM domain</keyword>
<reference evidence="7" key="1">
    <citation type="journal article" date="2011" name="Genome Res.">
        <title>Phylogeny-wide analysis of social amoeba genomes highlights ancient origins for complex intercellular communication.</title>
        <authorList>
            <person name="Heidel A.J."/>
            <person name="Lawal H.M."/>
            <person name="Felder M."/>
            <person name="Schilde C."/>
            <person name="Helps N.R."/>
            <person name="Tunggal B."/>
            <person name="Rivero F."/>
            <person name="John U."/>
            <person name="Schleicher M."/>
            <person name="Eichinger L."/>
            <person name="Platzer M."/>
            <person name="Noegel A.A."/>
            <person name="Schaap P."/>
            <person name="Gloeckner G."/>
        </authorList>
    </citation>
    <scope>NUCLEOTIDE SEQUENCE [LARGE SCALE GENOMIC DNA]</scope>
    <source>
        <strain evidence="7">SH3</strain>
    </source>
</reference>
<feature type="region of interest" description="Disordered" evidence="4">
    <location>
        <begin position="138"/>
        <end position="174"/>
    </location>
</feature>
<evidence type="ECO:0000259" key="5">
    <source>
        <dbReference type="PROSITE" id="PS50023"/>
    </source>
</evidence>
<evidence type="ECO:0000313" key="6">
    <source>
        <dbReference type="EMBL" id="EGG24513.1"/>
    </source>
</evidence>
<dbReference type="STRING" id="1054147.F4PI26"/>
<evidence type="ECO:0000256" key="2">
    <source>
        <dbReference type="ARBA" id="ARBA00022833"/>
    </source>
</evidence>
<proteinExistence type="predicted"/>
<feature type="compositionally biased region" description="Polar residues" evidence="4">
    <location>
        <begin position="240"/>
        <end position="265"/>
    </location>
</feature>
<dbReference type="EMBL" id="GL883006">
    <property type="protein sequence ID" value="EGG24513.1"/>
    <property type="molecule type" value="Genomic_DNA"/>
</dbReference>
<feature type="compositionally biased region" description="Basic residues" evidence="4">
    <location>
        <begin position="276"/>
        <end position="285"/>
    </location>
</feature>
<dbReference type="GeneID" id="14876910"/>
<feature type="region of interest" description="Disordered" evidence="4">
    <location>
        <begin position="338"/>
        <end position="362"/>
    </location>
</feature>
<accession>F4PI26</accession>
<dbReference type="InterPro" id="IPR001781">
    <property type="entry name" value="Znf_LIM"/>
</dbReference>
<keyword evidence="2 3" id="KW-0862">Zinc</keyword>
<keyword evidence="1 3" id="KW-0479">Metal-binding</keyword>
<feature type="region of interest" description="Disordered" evidence="4">
    <location>
        <begin position="240"/>
        <end position="300"/>
    </location>
</feature>
<feature type="compositionally biased region" description="Low complexity" evidence="4">
    <location>
        <begin position="107"/>
        <end position="121"/>
    </location>
</feature>
<dbReference type="OrthoDB" id="274660at2759"/>
<feature type="domain" description="LIM zinc-binding" evidence="5">
    <location>
        <begin position="408"/>
        <end position="467"/>
    </location>
</feature>
<dbReference type="CDD" id="cd08368">
    <property type="entry name" value="LIM"/>
    <property type="match status" value="1"/>
</dbReference>
<dbReference type="SMART" id="SM00132">
    <property type="entry name" value="LIM"/>
    <property type="match status" value="2"/>
</dbReference>
<dbReference type="PROSITE" id="PS00478">
    <property type="entry name" value="LIM_DOMAIN_1"/>
    <property type="match status" value="2"/>
</dbReference>
<dbReference type="GO" id="GO:0046872">
    <property type="term" value="F:metal ion binding"/>
    <property type="evidence" value="ECO:0007669"/>
    <property type="project" value="UniProtKB-KW"/>
</dbReference>
<evidence type="ECO:0000256" key="4">
    <source>
        <dbReference type="SAM" id="MobiDB-lite"/>
    </source>
</evidence>
<name>F4PI26_CACFS</name>
<gene>
    <name evidence="6" type="ORF">DFA_02756</name>
</gene>
<feature type="region of interest" description="Disordered" evidence="4">
    <location>
        <begin position="33"/>
        <end position="121"/>
    </location>
</feature>
<dbReference type="PROSITE" id="PS50023">
    <property type="entry name" value="LIM_DOMAIN_2"/>
    <property type="match status" value="1"/>
</dbReference>
<evidence type="ECO:0000256" key="1">
    <source>
        <dbReference type="ARBA" id="ARBA00022723"/>
    </source>
</evidence>
<dbReference type="Gene3D" id="2.10.110.10">
    <property type="entry name" value="Cysteine Rich Protein"/>
    <property type="match status" value="2"/>
</dbReference>
<evidence type="ECO:0000313" key="7">
    <source>
        <dbReference type="Proteomes" id="UP000007797"/>
    </source>
</evidence>
<sequence>MKDDERETQRAKSNIPLGEFYFEIDRLPYCELDFKKPRGPVTPIKFNKPTKPSSFKSSASTTTSSSSSNLVKKPTISTTTTKPSDPSLSNPSENSNNQKQFTKHNYSTSSTSTSTLSPTPSSTIKISVIEEPDKASLELSNQSHHHHHHHQKEQQKQQQEYNQDSNKINSNKSNTDFEKINIDHHYQQQQVPIIVNSVSISTDNQFDKSLESILDSMEEMSHTISSPYYLNQPKTSVASVSATSQKSHTTSNFNKTPANSLNNIQDYLKVHDQHQQKQHQQHQSHQHNQQHGQQEQKSEAQEYNVNISIVEEPKAVTLTKSPASLMVGSNVMSVKTSNHNNFQPLDSSSSSSSSSTKTTGEMSLQHIHPYSLSKGNSIGSGGSGDGMQSYTVSYVKDNGTTSFQLESIQCHKCRKEIWDKMIINSIGDRFHPSCFTCYICRTELYNAYHTDENGYLCSPCQIILNDRNNANRKANGFCSTCYKRFGNGEQYVQIDSEKYHKDCFKCCSCKSVIKDQNYSKDRVTMEKLIVVQVAAEPLLEVHPSFVLVLPTIHTVSSAQFVLSSFLMVPYLEMINTRIQFVTNV</sequence>
<evidence type="ECO:0000256" key="3">
    <source>
        <dbReference type="PROSITE-ProRule" id="PRU00125"/>
    </source>
</evidence>
<dbReference type="Proteomes" id="UP000007797">
    <property type="component" value="Unassembled WGS sequence"/>
</dbReference>
<organism evidence="6 7">
    <name type="scientific">Cavenderia fasciculata</name>
    <name type="common">Slime mold</name>
    <name type="synonym">Dictyostelium fasciculatum</name>
    <dbReference type="NCBI Taxonomy" id="261658"/>
    <lineage>
        <taxon>Eukaryota</taxon>
        <taxon>Amoebozoa</taxon>
        <taxon>Evosea</taxon>
        <taxon>Eumycetozoa</taxon>
        <taxon>Dictyostelia</taxon>
        <taxon>Acytosteliales</taxon>
        <taxon>Cavenderiaceae</taxon>
        <taxon>Cavenderia</taxon>
    </lineage>
</organism>
<keyword evidence="7" id="KW-1185">Reference proteome</keyword>